<dbReference type="EMBL" id="JAPDDT010000001">
    <property type="protein sequence ID" value="MCW1921580.1"/>
    <property type="molecule type" value="Genomic_DNA"/>
</dbReference>
<dbReference type="Proteomes" id="UP001320876">
    <property type="component" value="Unassembled WGS sequence"/>
</dbReference>
<dbReference type="Pfam" id="PF00849">
    <property type="entry name" value="PseudoU_synth_2"/>
    <property type="match status" value="1"/>
</dbReference>
<dbReference type="InterPro" id="IPR020094">
    <property type="entry name" value="TruA/RsuA/RluB/E/F_N"/>
</dbReference>
<name>A0ABT3GD69_9BACT</name>
<dbReference type="SUPFAM" id="SSF55174">
    <property type="entry name" value="Alpha-L RNA-binding motif"/>
    <property type="match status" value="1"/>
</dbReference>
<keyword evidence="8" id="KW-1185">Reference proteome</keyword>
<organism evidence="7 8">
    <name type="scientific">Luteolibacter arcticus</name>
    <dbReference type="NCBI Taxonomy" id="1581411"/>
    <lineage>
        <taxon>Bacteria</taxon>
        <taxon>Pseudomonadati</taxon>
        <taxon>Verrucomicrobiota</taxon>
        <taxon>Verrucomicrobiia</taxon>
        <taxon>Verrucomicrobiales</taxon>
        <taxon>Verrucomicrobiaceae</taxon>
        <taxon>Luteolibacter</taxon>
    </lineage>
</organism>
<evidence type="ECO:0000256" key="5">
    <source>
        <dbReference type="RuleBase" id="RU003887"/>
    </source>
</evidence>
<dbReference type="PROSITE" id="PS01149">
    <property type="entry name" value="PSI_RSU"/>
    <property type="match status" value="1"/>
</dbReference>
<dbReference type="InterPro" id="IPR006145">
    <property type="entry name" value="PsdUridine_synth_RsuA/RluA"/>
</dbReference>
<comment type="similarity">
    <text evidence="1 5">Belongs to the pseudouridine synthase RsuA family.</text>
</comment>
<dbReference type="InterPro" id="IPR050343">
    <property type="entry name" value="RsuA_PseudoU_synthase"/>
</dbReference>
<keyword evidence="2 4" id="KW-0694">RNA-binding</keyword>
<protein>
    <recommendedName>
        <fullName evidence="5">Pseudouridine synthase</fullName>
        <ecNumber evidence="5">5.4.99.-</ecNumber>
    </recommendedName>
</protein>
<evidence type="ECO:0000313" key="7">
    <source>
        <dbReference type="EMBL" id="MCW1921580.1"/>
    </source>
</evidence>
<evidence type="ECO:0000256" key="2">
    <source>
        <dbReference type="ARBA" id="ARBA00022884"/>
    </source>
</evidence>
<dbReference type="InterPro" id="IPR018496">
    <property type="entry name" value="PsdUridine_synth_RsuA/RluB_CS"/>
</dbReference>
<feature type="domain" description="Pseudouridine synthase RsuA/RluA-like" evidence="6">
    <location>
        <begin position="63"/>
        <end position="191"/>
    </location>
</feature>
<proteinExistence type="inferred from homology"/>
<dbReference type="CDD" id="cd02553">
    <property type="entry name" value="PseudoU_synth_RsuA"/>
    <property type="match status" value="1"/>
</dbReference>
<keyword evidence="3 5" id="KW-0413">Isomerase</keyword>
<dbReference type="SUPFAM" id="SSF55120">
    <property type="entry name" value="Pseudouridine synthase"/>
    <property type="match status" value="1"/>
</dbReference>
<dbReference type="PANTHER" id="PTHR47683">
    <property type="entry name" value="PSEUDOURIDINE SYNTHASE FAMILY PROTEIN-RELATED"/>
    <property type="match status" value="1"/>
</dbReference>
<dbReference type="RefSeq" id="WP_264485689.1">
    <property type="nucleotide sequence ID" value="NZ_JAPDDT010000001.1"/>
</dbReference>
<dbReference type="InterPro" id="IPR036986">
    <property type="entry name" value="S4_RNA-bd_sf"/>
</dbReference>
<evidence type="ECO:0000256" key="1">
    <source>
        <dbReference type="ARBA" id="ARBA00008348"/>
    </source>
</evidence>
<reference evidence="7 8" key="1">
    <citation type="submission" date="2022-10" db="EMBL/GenBank/DDBJ databases">
        <title>Luteolibacter arcticus strain CCTCC AB 2014275, whole genome shotgun sequencing project.</title>
        <authorList>
            <person name="Zhao G."/>
            <person name="Shen L."/>
        </authorList>
    </citation>
    <scope>NUCLEOTIDE SEQUENCE [LARGE SCALE GENOMIC DNA]</scope>
    <source>
        <strain evidence="7 8">CCTCC AB 2014275</strain>
    </source>
</reference>
<comment type="caution">
    <text evidence="7">The sequence shown here is derived from an EMBL/GenBank/DDBJ whole genome shotgun (WGS) entry which is preliminary data.</text>
</comment>
<accession>A0ABT3GD69</accession>
<dbReference type="PROSITE" id="PS50889">
    <property type="entry name" value="S4"/>
    <property type="match status" value="1"/>
</dbReference>
<dbReference type="Gene3D" id="3.30.70.1560">
    <property type="entry name" value="Alpha-L RNA-binding motif"/>
    <property type="match status" value="1"/>
</dbReference>
<dbReference type="EC" id="5.4.99.-" evidence="5"/>
<dbReference type="PANTHER" id="PTHR47683:SF4">
    <property type="entry name" value="PSEUDOURIDINE SYNTHASE"/>
    <property type="match status" value="1"/>
</dbReference>
<dbReference type="InterPro" id="IPR020103">
    <property type="entry name" value="PsdUridine_synth_cat_dom_sf"/>
</dbReference>
<dbReference type="InterPro" id="IPR042092">
    <property type="entry name" value="PsdUridine_s_RsuA/RluB/E/F_cat"/>
</dbReference>
<sequence length="243" mass="27518">MKLDRLLAKHESMGRNRARARILEGQVRVDGVETRSFDHEVDRFMKVELEDAVVQTPQRLLHVMLHKPIGVVSATTDEEHPTVIDLIDDPDRNTLHLVGRLDRNTSGLVLLTNDGRWSKVLMDPARKVPKVYRVQTRDPIPAEAVAAFAAGFYFHTEDLVTKPAELEILSECEARLTLHEGRYHQIKRMFHRIGNRVTGLHREQIGTLALPADLAPGRWRLLSKEEASECGGMASFPRKRNGA</sequence>
<dbReference type="Gene3D" id="3.30.70.580">
    <property type="entry name" value="Pseudouridine synthase I, catalytic domain, N-terminal subdomain"/>
    <property type="match status" value="1"/>
</dbReference>
<dbReference type="InterPro" id="IPR000748">
    <property type="entry name" value="PsdUridine_synth_RsuA/RluB/E/F"/>
</dbReference>
<gene>
    <name evidence="7" type="ORF">OKA05_03380</name>
</gene>
<dbReference type="NCBIfam" id="TIGR00093">
    <property type="entry name" value="pseudouridine synthase"/>
    <property type="match status" value="1"/>
</dbReference>
<evidence type="ECO:0000256" key="3">
    <source>
        <dbReference type="ARBA" id="ARBA00023235"/>
    </source>
</evidence>
<evidence type="ECO:0000256" key="4">
    <source>
        <dbReference type="PROSITE-ProRule" id="PRU00182"/>
    </source>
</evidence>
<evidence type="ECO:0000259" key="6">
    <source>
        <dbReference type="Pfam" id="PF00849"/>
    </source>
</evidence>
<evidence type="ECO:0000313" key="8">
    <source>
        <dbReference type="Proteomes" id="UP001320876"/>
    </source>
</evidence>
<dbReference type="Gene3D" id="3.10.290.10">
    <property type="entry name" value="RNA-binding S4 domain"/>
    <property type="match status" value="1"/>
</dbReference>